<keyword evidence="2" id="KW-1185">Reference proteome</keyword>
<sequence length="145" mass="15734">MPDQQIPAWSRNAELAALQYEYGSVYLGVQVRASERHPSVPARSRREIPADPLVAKRIVDAIEPPSTALDDPVLSHSPVVRMHCPTAAKEVEETELQSLKLLAGKCGCCRSPVARRKIVLEVFYVHGAARFVSNCEASASAALSA</sequence>
<accession>V9EPH2</accession>
<reference evidence="1 2" key="1">
    <citation type="submission" date="2013-11" db="EMBL/GenBank/DDBJ databases">
        <title>The Genome Sequence of Phytophthora parasitica P1569.</title>
        <authorList>
            <consortium name="The Broad Institute Genomics Platform"/>
            <person name="Russ C."/>
            <person name="Tyler B."/>
            <person name="Panabieres F."/>
            <person name="Shan W."/>
            <person name="Tripathy S."/>
            <person name="Grunwald N."/>
            <person name="Machado M."/>
            <person name="Johnson C.S."/>
            <person name="Arredondo F."/>
            <person name="Hong C."/>
            <person name="Coffey M."/>
            <person name="Young S.K."/>
            <person name="Zeng Q."/>
            <person name="Gargeya S."/>
            <person name="Fitzgerald M."/>
            <person name="Abouelleil A."/>
            <person name="Alvarado L."/>
            <person name="Chapman S.B."/>
            <person name="Gainer-Dewar J."/>
            <person name="Goldberg J."/>
            <person name="Griggs A."/>
            <person name="Gujja S."/>
            <person name="Hansen M."/>
            <person name="Howarth C."/>
            <person name="Imamovic A."/>
            <person name="Ireland A."/>
            <person name="Larimer J."/>
            <person name="McCowan C."/>
            <person name="Murphy C."/>
            <person name="Pearson M."/>
            <person name="Poon T.W."/>
            <person name="Priest M."/>
            <person name="Roberts A."/>
            <person name="Saif S."/>
            <person name="Shea T."/>
            <person name="Sykes S."/>
            <person name="Wortman J."/>
            <person name="Nusbaum C."/>
            <person name="Birren B."/>
        </authorList>
    </citation>
    <scope>NUCLEOTIDE SEQUENCE [LARGE SCALE GENOMIC DNA]</scope>
    <source>
        <strain evidence="1 2">P1569</strain>
    </source>
</reference>
<dbReference type="AlphaFoldDB" id="V9EPH2"/>
<dbReference type="Proteomes" id="UP000018721">
    <property type="component" value="Unassembled WGS sequence"/>
</dbReference>
<protein>
    <submittedName>
        <fullName evidence="1">Uncharacterized protein</fullName>
    </submittedName>
</protein>
<name>V9EPH2_PHYNI</name>
<dbReference type="EMBL" id="ANIZ01002498">
    <property type="protein sequence ID" value="ETI39967.1"/>
    <property type="molecule type" value="Genomic_DNA"/>
</dbReference>
<evidence type="ECO:0000313" key="1">
    <source>
        <dbReference type="EMBL" id="ETI39967.1"/>
    </source>
</evidence>
<dbReference type="HOGENOM" id="CLU_1790725_0_0_1"/>
<evidence type="ECO:0000313" key="2">
    <source>
        <dbReference type="Proteomes" id="UP000018721"/>
    </source>
</evidence>
<proteinExistence type="predicted"/>
<gene>
    <name evidence="1" type="ORF">F443_14509</name>
</gene>
<organism evidence="1 2">
    <name type="scientific">Phytophthora nicotianae P1569</name>
    <dbReference type="NCBI Taxonomy" id="1317065"/>
    <lineage>
        <taxon>Eukaryota</taxon>
        <taxon>Sar</taxon>
        <taxon>Stramenopiles</taxon>
        <taxon>Oomycota</taxon>
        <taxon>Peronosporomycetes</taxon>
        <taxon>Peronosporales</taxon>
        <taxon>Peronosporaceae</taxon>
        <taxon>Phytophthora</taxon>
    </lineage>
</organism>
<comment type="caution">
    <text evidence="1">The sequence shown here is derived from an EMBL/GenBank/DDBJ whole genome shotgun (WGS) entry which is preliminary data.</text>
</comment>